<dbReference type="EC" id="3.2.1.39" evidence="3"/>
<keyword evidence="5" id="KW-0378">Hydrolase</keyword>
<gene>
    <name evidence="15" type="ORF">Ae201684_016899</name>
</gene>
<feature type="domain" description="Ricin B lectin" evidence="14">
    <location>
        <begin position="284"/>
        <end position="418"/>
    </location>
</feature>
<dbReference type="Proteomes" id="UP000481153">
    <property type="component" value="Unassembled WGS sequence"/>
</dbReference>
<dbReference type="SMART" id="SM00458">
    <property type="entry name" value="RICIN"/>
    <property type="match status" value="2"/>
</dbReference>
<dbReference type="SUPFAM" id="SSF50370">
    <property type="entry name" value="Ricin B-like lectins"/>
    <property type="match status" value="2"/>
</dbReference>
<evidence type="ECO:0000256" key="9">
    <source>
        <dbReference type="ARBA" id="ARBA00023316"/>
    </source>
</evidence>
<evidence type="ECO:0000313" key="15">
    <source>
        <dbReference type="EMBL" id="KAF0724419.1"/>
    </source>
</evidence>
<dbReference type="PANTHER" id="PTHR16631">
    <property type="entry name" value="GLUCAN 1,3-BETA-GLUCOSIDASE"/>
    <property type="match status" value="1"/>
</dbReference>
<dbReference type="EMBL" id="VJMJ01000271">
    <property type="protein sequence ID" value="KAF0724419.1"/>
    <property type="molecule type" value="Genomic_DNA"/>
</dbReference>
<evidence type="ECO:0000256" key="3">
    <source>
        <dbReference type="ARBA" id="ARBA00012780"/>
    </source>
</evidence>
<dbReference type="GO" id="GO:0071555">
    <property type="term" value="P:cell wall organization"/>
    <property type="evidence" value="ECO:0007669"/>
    <property type="project" value="UniProtKB-KW"/>
</dbReference>
<evidence type="ECO:0000256" key="6">
    <source>
        <dbReference type="ARBA" id="ARBA00023136"/>
    </source>
</evidence>
<dbReference type="PROSITE" id="PS50231">
    <property type="entry name" value="RICIN_B_LECTIN"/>
    <property type="match status" value="2"/>
</dbReference>
<sequence length="645" mass="72754">MTFVFTFSFASTVSRVMKSVSALVLALTASVTLGLDRWMYGIDYDTRANQWGGCKSANDILLDFKALNSITKHIRLYTTSDGCIDNLLDVAAKENVKLWLGLWCNIEPEKDSFDKEFKTLQRLVKNGQVRNDNVLGIHVASEAMFRYYQNTTWSNRTGINKLIGYLNTTRTYLREHDINIPVTIADVVDTYKAVPELFPAVDVVSINQFSQWEGVHGADGVNVLFDRIKEVYVAARQHGKVLLFSETGWSSAGNVASIKEASPESAARFLHDFMRFTEQQNIAYYYFTSFDLSWGTEGADVVERNFGLFDEHRNLLPQVANTTLGKYHKPVRVWINGQVLKANGYFSDAFGRLYLGPPAVGLSGVLDREIWFWDEDLLTLRSRSTNQCLDTYNDDQGVSRLHVYWCDGTNYNQKWRLKPDGTQQIVSKATAPYADASVDATLGNGTNPLTTDVSVPVGSLFASSRPAHGRCLTAKGTDIAMETCKYTVDQKFTLRPLDTEELYLTAVNTSWRITEDYGKVTVKTTTNDDNADAQIWFYDPLLQRIRNKANGRACLDLVEDKLRGLVQGRWCDHTPSQSWSYNDLTGQVQHLGKIGLCLNVEQEDQELHVVYCDVSSPTQKWTFDLVNRPITDVDTAVHLNALSFF</sequence>
<evidence type="ECO:0000256" key="4">
    <source>
        <dbReference type="ARBA" id="ARBA00022475"/>
    </source>
</evidence>
<dbReference type="InterPro" id="IPR017853">
    <property type="entry name" value="GH"/>
</dbReference>
<evidence type="ECO:0000256" key="7">
    <source>
        <dbReference type="ARBA" id="ARBA00023180"/>
    </source>
</evidence>
<comment type="subcellular location">
    <subcellularLocation>
        <location evidence="2">Cell membrane</location>
    </subcellularLocation>
</comment>
<dbReference type="GO" id="GO:0005886">
    <property type="term" value="C:plasma membrane"/>
    <property type="evidence" value="ECO:0007669"/>
    <property type="project" value="UniProtKB-SubCell"/>
</dbReference>
<evidence type="ECO:0000256" key="1">
    <source>
        <dbReference type="ARBA" id="ARBA00000382"/>
    </source>
</evidence>
<protein>
    <recommendedName>
        <fullName evidence="3">glucan endo-1,3-beta-D-glucosidase</fullName>
        <ecNumber evidence="3">3.2.1.39</ecNumber>
    </recommendedName>
    <alternativeName>
        <fullName evidence="13">Endo-1,3-beta-glucanase btgC</fullName>
    </alternativeName>
    <alternativeName>
        <fullName evidence="12">Laminarinase btgC</fullName>
    </alternativeName>
</protein>
<dbReference type="Gene3D" id="2.80.10.50">
    <property type="match status" value="2"/>
</dbReference>
<organism evidence="15 16">
    <name type="scientific">Aphanomyces euteiches</name>
    <dbReference type="NCBI Taxonomy" id="100861"/>
    <lineage>
        <taxon>Eukaryota</taxon>
        <taxon>Sar</taxon>
        <taxon>Stramenopiles</taxon>
        <taxon>Oomycota</taxon>
        <taxon>Saprolegniomycetes</taxon>
        <taxon>Saprolegniales</taxon>
        <taxon>Verrucalvaceae</taxon>
        <taxon>Aphanomyces</taxon>
    </lineage>
</organism>
<dbReference type="GO" id="GO:0000272">
    <property type="term" value="P:polysaccharide catabolic process"/>
    <property type="evidence" value="ECO:0007669"/>
    <property type="project" value="UniProtKB-KW"/>
</dbReference>
<dbReference type="InterPro" id="IPR035992">
    <property type="entry name" value="Ricin_B-like_lectins"/>
</dbReference>
<keyword evidence="16" id="KW-1185">Reference proteome</keyword>
<keyword evidence="10" id="KW-0624">Polysaccharide degradation</keyword>
<dbReference type="CDD" id="cd00161">
    <property type="entry name" value="beta-trefoil_Ricin-like"/>
    <property type="match status" value="1"/>
</dbReference>
<evidence type="ECO:0000256" key="2">
    <source>
        <dbReference type="ARBA" id="ARBA00004236"/>
    </source>
</evidence>
<keyword evidence="9" id="KW-0961">Cell wall biogenesis/degradation</keyword>
<dbReference type="GO" id="GO:0042973">
    <property type="term" value="F:glucan endo-1,3-beta-D-glucosidase activity"/>
    <property type="evidence" value="ECO:0007669"/>
    <property type="project" value="UniProtKB-EC"/>
</dbReference>
<dbReference type="AlphaFoldDB" id="A0A6G0WDH4"/>
<dbReference type="InterPro" id="IPR050732">
    <property type="entry name" value="Beta-glucan_modifiers"/>
</dbReference>
<comment type="catalytic activity">
    <reaction evidence="1">
        <text>Hydrolysis of (1-&gt;3)-beta-D-glucosidic linkages in (1-&gt;3)-beta-D-glucans.</text>
        <dbReference type="EC" id="3.2.1.39"/>
    </reaction>
</comment>
<comment type="function">
    <text evidence="11">Glucanases play a role in cell expansion during growth, in cell-cell fusion during mating, and in spore release during sporulation. This enzyme may be involved in beta-glucan degradation. Active on laminarin and lichenan.</text>
</comment>
<evidence type="ECO:0000259" key="14">
    <source>
        <dbReference type="SMART" id="SM00458"/>
    </source>
</evidence>
<evidence type="ECO:0000256" key="11">
    <source>
        <dbReference type="ARBA" id="ARBA00037649"/>
    </source>
</evidence>
<keyword evidence="7" id="KW-0325">Glycoprotein</keyword>
<dbReference type="VEuPathDB" id="FungiDB:AeMF1_008895"/>
<evidence type="ECO:0000256" key="13">
    <source>
        <dbReference type="ARBA" id="ARBA00043078"/>
    </source>
</evidence>
<evidence type="ECO:0000256" key="8">
    <source>
        <dbReference type="ARBA" id="ARBA00023277"/>
    </source>
</evidence>
<evidence type="ECO:0000256" key="10">
    <source>
        <dbReference type="ARBA" id="ARBA00023326"/>
    </source>
</evidence>
<evidence type="ECO:0000256" key="12">
    <source>
        <dbReference type="ARBA" id="ARBA00042373"/>
    </source>
</evidence>
<accession>A0A6G0WDH4</accession>
<dbReference type="Pfam" id="PF14200">
    <property type="entry name" value="RicinB_lectin_2"/>
    <property type="match status" value="1"/>
</dbReference>
<evidence type="ECO:0000256" key="5">
    <source>
        <dbReference type="ARBA" id="ARBA00022801"/>
    </source>
</evidence>
<dbReference type="Gene3D" id="3.20.20.80">
    <property type="entry name" value="Glycosidases"/>
    <property type="match status" value="1"/>
</dbReference>
<comment type="caution">
    <text evidence="15">The sequence shown here is derived from an EMBL/GenBank/DDBJ whole genome shotgun (WGS) entry which is preliminary data.</text>
</comment>
<feature type="domain" description="Ricin B lectin" evidence="14">
    <location>
        <begin position="458"/>
        <end position="582"/>
    </location>
</feature>
<dbReference type="InterPro" id="IPR000772">
    <property type="entry name" value="Ricin_B_lectin"/>
</dbReference>
<keyword evidence="8" id="KW-0119">Carbohydrate metabolism</keyword>
<dbReference type="PANTHER" id="PTHR16631:SF17">
    <property type="entry name" value="GLUCAN ENDO-1,3-BETA-GLUCOSIDASE BTGC"/>
    <property type="match status" value="1"/>
</dbReference>
<reference evidence="15 16" key="1">
    <citation type="submission" date="2019-07" db="EMBL/GenBank/DDBJ databases">
        <title>Genomics analysis of Aphanomyces spp. identifies a new class of oomycete effector associated with host adaptation.</title>
        <authorList>
            <person name="Gaulin E."/>
        </authorList>
    </citation>
    <scope>NUCLEOTIDE SEQUENCE [LARGE SCALE GENOMIC DNA]</scope>
    <source>
        <strain evidence="15 16">ATCC 201684</strain>
    </source>
</reference>
<keyword evidence="6" id="KW-0472">Membrane</keyword>
<dbReference type="Pfam" id="PF00652">
    <property type="entry name" value="Ricin_B_lectin"/>
    <property type="match status" value="1"/>
</dbReference>
<dbReference type="SUPFAM" id="SSF51445">
    <property type="entry name" value="(Trans)glycosidases"/>
    <property type="match status" value="1"/>
</dbReference>
<keyword evidence="4" id="KW-1003">Cell membrane</keyword>
<proteinExistence type="predicted"/>
<name>A0A6G0WDH4_9STRA</name>
<evidence type="ECO:0000313" key="16">
    <source>
        <dbReference type="Proteomes" id="UP000481153"/>
    </source>
</evidence>